<dbReference type="CDD" id="cd08964">
    <property type="entry name" value="L-asparaginase_II"/>
    <property type="match status" value="1"/>
</dbReference>
<evidence type="ECO:0000259" key="9">
    <source>
        <dbReference type="Pfam" id="PF17763"/>
    </source>
</evidence>
<evidence type="ECO:0000256" key="3">
    <source>
        <dbReference type="PIRSR" id="PIRSR001220-1"/>
    </source>
</evidence>
<dbReference type="SUPFAM" id="SSF53774">
    <property type="entry name" value="Glutaminase/Asparaginase"/>
    <property type="match status" value="1"/>
</dbReference>
<dbReference type="InterPro" id="IPR004550">
    <property type="entry name" value="AsnASE_II"/>
</dbReference>
<feature type="active site" evidence="6">
    <location>
        <position position="136"/>
    </location>
</feature>
<keyword evidence="11" id="KW-1185">Reference proteome</keyword>
<gene>
    <name evidence="10" type="ORF">SAMN04488125_10842</name>
</gene>
<dbReference type="InterPro" id="IPR006034">
    <property type="entry name" value="Asparaginase/glutaminase-like"/>
</dbReference>
<sequence>MRYNRQDGPDGTSSEDGDPTMTKTIGNLTAFGLMAAATLGGGPAAAEPPKIAVVATGGTIAMKLDPQTHAPVPALSGEDLVSAVPKLKDIATIQVTEFSNVPSDYMGPDRWPALARRIDAILADPDIRGAIVLHGTDTLDQTAYFLDLTLTSQKPVVLVGAQRNASDADADGPRNLLNAARQILADGAAEMGVTVTLNHRINAAREVRKTHTSNVETFDSGDAGILGYVDEDRVVFSRKSLRRQTLPLPERMPRVDLVAMYAGADGSQVRHAAESGAEAIVVEAYGWGNVNAEMHDAIAEVIAEGVPVIVATKVHDGRALPVYGFKGGGNTLRKAGAVFAGDLTPDKARILTLIALPGTKDRAALQALFDR</sequence>
<evidence type="ECO:0000259" key="8">
    <source>
        <dbReference type="Pfam" id="PF00710"/>
    </source>
</evidence>
<dbReference type="InterPro" id="IPR036152">
    <property type="entry name" value="Asp/glu_Ase-like_sf"/>
</dbReference>
<evidence type="ECO:0000256" key="7">
    <source>
        <dbReference type="SAM" id="MobiDB-lite"/>
    </source>
</evidence>
<dbReference type="Pfam" id="PF00710">
    <property type="entry name" value="Asparaginase"/>
    <property type="match status" value="1"/>
</dbReference>
<comment type="similarity">
    <text evidence="1">Belongs to the asparaginase 1 family.</text>
</comment>
<dbReference type="PIRSF" id="PIRSF500176">
    <property type="entry name" value="L_ASNase"/>
    <property type="match status" value="1"/>
</dbReference>
<reference evidence="11" key="1">
    <citation type="submission" date="2016-10" db="EMBL/GenBank/DDBJ databases">
        <authorList>
            <person name="Varghese N."/>
            <person name="Submissions S."/>
        </authorList>
    </citation>
    <scope>NUCLEOTIDE SEQUENCE [LARGE SCALE GENOMIC DNA]</scope>
    <source>
        <strain evidence="11">CGMCC 1.6474</strain>
    </source>
</reference>
<evidence type="ECO:0000256" key="5">
    <source>
        <dbReference type="PROSITE-ProRule" id="PRU10099"/>
    </source>
</evidence>
<dbReference type="InterPro" id="IPR020827">
    <property type="entry name" value="Asparaginase/glutaminase_AS1"/>
</dbReference>
<accession>A0A1I4EMX9</accession>
<evidence type="ECO:0000256" key="4">
    <source>
        <dbReference type="PIRSR" id="PIRSR001220-2"/>
    </source>
</evidence>
<feature type="active site" evidence="5">
    <location>
        <position position="59"/>
    </location>
</feature>
<dbReference type="PRINTS" id="PR00139">
    <property type="entry name" value="ASNGLNASE"/>
</dbReference>
<protein>
    <submittedName>
        <fullName evidence="10">L-asparaginase</fullName>
    </submittedName>
</protein>
<feature type="binding site" evidence="4">
    <location>
        <begin position="136"/>
        <end position="137"/>
    </location>
    <ligand>
        <name>substrate</name>
    </ligand>
</feature>
<dbReference type="Gene3D" id="3.40.50.1170">
    <property type="entry name" value="L-asparaginase, N-terminal domain"/>
    <property type="match status" value="1"/>
</dbReference>
<dbReference type="PANTHER" id="PTHR11707">
    <property type="entry name" value="L-ASPARAGINASE"/>
    <property type="match status" value="1"/>
</dbReference>
<dbReference type="InterPro" id="IPR037152">
    <property type="entry name" value="L-asparaginase_N_sf"/>
</dbReference>
<dbReference type="Gene3D" id="3.40.50.40">
    <property type="match status" value="1"/>
</dbReference>
<dbReference type="EMBL" id="FOSV01000008">
    <property type="protein sequence ID" value="SFL05887.1"/>
    <property type="molecule type" value="Genomic_DNA"/>
</dbReference>
<feature type="active site" description="O-isoaspartyl threonine intermediate" evidence="3">
    <location>
        <position position="59"/>
    </location>
</feature>
<dbReference type="InterPro" id="IPR040919">
    <property type="entry name" value="Asparaginase_C"/>
</dbReference>
<dbReference type="InterPro" id="IPR027474">
    <property type="entry name" value="L-asparaginase_N"/>
</dbReference>
<dbReference type="Pfam" id="PF17763">
    <property type="entry name" value="Asparaginase_C"/>
    <property type="match status" value="1"/>
</dbReference>
<dbReference type="Proteomes" id="UP000198804">
    <property type="component" value="Unassembled WGS sequence"/>
</dbReference>
<dbReference type="InterPro" id="IPR027475">
    <property type="entry name" value="Asparaginase/glutaminase_AS2"/>
</dbReference>
<evidence type="ECO:0000313" key="10">
    <source>
        <dbReference type="EMBL" id="SFL05887.1"/>
    </source>
</evidence>
<feature type="binding site" evidence="4">
    <location>
        <position position="103"/>
    </location>
    <ligand>
        <name>substrate</name>
    </ligand>
</feature>
<dbReference type="PROSITE" id="PS51732">
    <property type="entry name" value="ASN_GLN_ASE_3"/>
    <property type="match status" value="1"/>
</dbReference>
<dbReference type="GO" id="GO:0004067">
    <property type="term" value="F:asparaginase activity"/>
    <property type="evidence" value="ECO:0007669"/>
    <property type="project" value="UniProtKB-UniRule"/>
</dbReference>
<dbReference type="InterPro" id="IPR027473">
    <property type="entry name" value="L-asparaginase_C"/>
</dbReference>
<dbReference type="PROSITE" id="PS00917">
    <property type="entry name" value="ASN_GLN_ASE_2"/>
    <property type="match status" value="1"/>
</dbReference>
<dbReference type="STRING" id="414703.SAMN04488125_10842"/>
<evidence type="ECO:0000256" key="1">
    <source>
        <dbReference type="ARBA" id="ARBA00010518"/>
    </source>
</evidence>
<proteinExistence type="inferred from homology"/>
<dbReference type="FunFam" id="3.40.50.1170:FF:000001">
    <property type="entry name" value="L-asparaginase 2"/>
    <property type="match status" value="1"/>
</dbReference>
<dbReference type="PANTHER" id="PTHR11707:SF28">
    <property type="entry name" value="60 KDA LYSOPHOSPHOLIPASE"/>
    <property type="match status" value="1"/>
</dbReference>
<feature type="region of interest" description="Disordered" evidence="7">
    <location>
        <begin position="1"/>
        <end position="20"/>
    </location>
</feature>
<feature type="domain" description="L-asparaginase N-terminal" evidence="8">
    <location>
        <begin position="50"/>
        <end position="240"/>
    </location>
</feature>
<evidence type="ECO:0000313" key="11">
    <source>
        <dbReference type="Proteomes" id="UP000198804"/>
    </source>
</evidence>
<organism evidence="10 11">
    <name type="scientific">Methylorubrum salsuginis</name>
    <dbReference type="NCBI Taxonomy" id="414703"/>
    <lineage>
        <taxon>Bacteria</taxon>
        <taxon>Pseudomonadati</taxon>
        <taxon>Pseudomonadota</taxon>
        <taxon>Alphaproteobacteria</taxon>
        <taxon>Hyphomicrobiales</taxon>
        <taxon>Methylobacteriaceae</taxon>
        <taxon>Methylorubrum</taxon>
    </lineage>
</organism>
<name>A0A1I4EMX9_9HYPH</name>
<dbReference type="GO" id="GO:0006528">
    <property type="term" value="P:asparagine metabolic process"/>
    <property type="evidence" value="ECO:0007669"/>
    <property type="project" value="InterPro"/>
</dbReference>
<dbReference type="SMART" id="SM00870">
    <property type="entry name" value="Asparaginase"/>
    <property type="match status" value="1"/>
</dbReference>
<evidence type="ECO:0000256" key="6">
    <source>
        <dbReference type="PROSITE-ProRule" id="PRU10100"/>
    </source>
</evidence>
<dbReference type="PIRSF" id="PIRSF001220">
    <property type="entry name" value="L-ASNase_gatD"/>
    <property type="match status" value="1"/>
</dbReference>
<evidence type="ECO:0000256" key="2">
    <source>
        <dbReference type="ARBA" id="ARBA00022801"/>
    </source>
</evidence>
<dbReference type="PROSITE" id="PS00144">
    <property type="entry name" value="ASN_GLN_ASE_1"/>
    <property type="match status" value="1"/>
</dbReference>
<dbReference type="AlphaFoldDB" id="A0A1I4EMX9"/>
<feature type="domain" description="Asparaginase/glutaminase C-terminal" evidence="9">
    <location>
        <begin position="254"/>
        <end position="369"/>
    </location>
</feature>
<keyword evidence="2" id="KW-0378">Hydrolase</keyword>